<dbReference type="PANTHER" id="PTHR12992:SF11">
    <property type="entry name" value="MITOCHONDRIAL COENZYME A DIPHOSPHATASE NUDT8"/>
    <property type="match status" value="1"/>
</dbReference>
<organism evidence="9 10">
    <name type="scientific">Rhodococcoides kroppenstedtii</name>
    <dbReference type="NCBI Taxonomy" id="293050"/>
    <lineage>
        <taxon>Bacteria</taxon>
        <taxon>Bacillati</taxon>
        <taxon>Actinomycetota</taxon>
        <taxon>Actinomycetes</taxon>
        <taxon>Mycobacteriales</taxon>
        <taxon>Nocardiaceae</taxon>
        <taxon>Rhodococcoides</taxon>
    </lineage>
</organism>
<dbReference type="InterPro" id="IPR000086">
    <property type="entry name" value="NUDIX_hydrolase_dom"/>
</dbReference>
<accession>A0A1I0SWV8</accession>
<keyword evidence="5" id="KW-0378">Hydrolase</keyword>
<name>A0A1I0SWV8_9NOCA</name>
<dbReference type="InterPro" id="IPR000059">
    <property type="entry name" value="NUDIX_hydrolase_NudL_CS"/>
</dbReference>
<dbReference type="PANTHER" id="PTHR12992">
    <property type="entry name" value="NUDIX HYDROLASE"/>
    <property type="match status" value="1"/>
</dbReference>
<keyword evidence="7" id="KW-0464">Manganese</keyword>
<dbReference type="Proteomes" id="UP000182054">
    <property type="component" value="Unassembled WGS sequence"/>
</dbReference>
<evidence type="ECO:0000256" key="1">
    <source>
        <dbReference type="ARBA" id="ARBA00001936"/>
    </source>
</evidence>
<dbReference type="GO" id="GO:0030145">
    <property type="term" value="F:manganese ion binding"/>
    <property type="evidence" value="ECO:0007669"/>
    <property type="project" value="InterPro"/>
</dbReference>
<dbReference type="GO" id="GO:0000287">
    <property type="term" value="F:magnesium ion binding"/>
    <property type="evidence" value="ECO:0007669"/>
    <property type="project" value="InterPro"/>
</dbReference>
<feature type="domain" description="Nudix hydrolase" evidence="8">
    <location>
        <begin position="34"/>
        <end position="179"/>
    </location>
</feature>
<dbReference type="EMBL" id="FOJN01000003">
    <property type="protein sequence ID" value="SFA44035.1"/>
    <property type="molecule type" value="Genomic_DNA"/>
</dbReference>
<dbReference type="InterPro" id="IPR045121">
    <property type="entry name" value="CoAse"/>
</dbReference>
<comment type="similarity">
    <text evidence="3">Belongs to the Nudix hydrolase family. PCD1 subfamily.</text>
</comment>
<dbReference type="PROSITE" id="PS01293">
    <property type="entry name" value="NUDIX_COA"/>
    <property type="match status" value="1"/>
</dbReference>
<evidence type="ECO:0000256" key="5">
    <source>
        <dbReference type="ARBA" id="ARBA00022801"/>
    </source>
</evidence>
<keyword evidence="6" id="KW-0460">Magnesium</keyword>
<evidence type="ECO:0000256" key="4">
    <source>
        <dbReference type="ARBA" id="ARBA00022723"/>
    </source>
</evidence>
<dbReference type="SUPFAM" id="SSF55811">
    <property type="entry name" value="Nudix"/>
    <property type="match status" value="1"/>
</dbReference>
<evidence type="ECO:0000313" key="10">
    <source>
        <dbReference type="Proteomes" id="UP000182054"/>
    </source>
</evidence>
<protein>
    <submittedName>
        <fullName evidence="9">NUDIX domain-containing protein</fullName>
    </submittedName>
</protein>
<dbReference type="GO" id="GO:0009132">
    <property type="term" value="P:nucleoside diphosphate metabolic process"/>
    <property type="evidence" value="ECO:0007669"/>
    <property type="project" value="InterPro"/>
</dbReference>
<keyword evidence="4" id="KW-0479">Metal-binding</keyword>
<dbReference type="Gene3D" id="3.90.79.10">
    <property type="entry name" value="Nucleoside Triphosphate Pyrophosphohydrolase"/>
    <property type="match status" value="1"/>
</dbReference>
<comment type="cofactor">
    <cofactor evidence="2">
        <name>Mg(2+)</name>
        <dbReference type="ChEBI" id="CHEBI:18420"/>
    </cofactor>
</comment>
<comment type="cofactor">
    <cofactor evidence="1">
        <name>Mn(2+)</name>
        <dbReference type="ChEBI" id="CHEBI:29035"/>
    </cofactor>
</comment>
<dbReference type="GO" id="GO:0010945">
    <property type="term" value="F:coenzyme A diphosphatase activity"/>
    <property type="evidence" value="ECO:0007669"/>
    <property type="project" value="InterPro"/>
</dbReference>
<evidence type="ECO:0000256" key="3">
    <source>
        <dbReference type="ARBA" id="ARBA00006506"/>
    </source>
</evidence>
<dbReference type="PROSITE" id="PS51462">
    <property type="entry name" value="NUDIX"/>
    <property type="match status" value="1"/>
</dbReference>
<sequence>MSGPSWLQGLVDAGSMAQHPDNPITRLQTPPDADGRPAAVLVLFGGDPAADSLPDDATVLLTQRASSLRQHSGQVAFPGGAADPGDGGAVGTALREAAEETGLDADGVDPLATFDPIFVPPSGFEVTPVLAYWRRPGPVRVIDTAEVARVEAVPLRELLDPARRFVVRHPLGYRGPAFDVRGMLVWGFTAGVLAGILDTAGWTVPWDTADVRDLETALAAAGSELL</sequence>
<dbReference type="InterPro" id="IPR015797">
    <property type="entry name" value="NUDIX_hydrolase-like_dom_sf"/>
</dbReference>
<dbReference type="CDD" id="cd03426">
    <property type="entry name" value="NUDIX_CoAse_Nudt7"/>
    <property type="match status" value="1"/>
</dbReference>
<dbReference type="Pfam" id="PF00293">
    <property type="entry name" value="NUDIX"/>
    <property type="match status" value="1"/>
</dbReference>
<evidence type="ECO:0000256" key="6">
    <source>
        <dbReference type="ARBA" id="ARBA00022842"/>
    </source>
</evidence>
<proteinExistence type="inferred from homology"/>
<gene>
    <name evidence="9" type="ORF">SAMN05444374_10332</name>
</gene>
<evidence type="ECO:0000313" key="9">
    <source>
        <dbReference type="EMBL" id="SFA44035.1"/>
    </source>
</evidence>
<evidence type="ECO:0000259" key="8">
    <source>
        <dbReference type="PROSITE" id="PS51462"/>
    </source>
</evidence>
<reference evidence="9 10" key="1">
    <citation type="submission" date="2016-10" db="EMBL/GenBank/DDBJ databases">
        <authorList>
            <person name="de Groot N.N."/>
        </authorList>
    </citation>
    <scope>NUCLEOTIDE SEQUENCE [LARGE SCALE GENOMIC DNA]</scope>
    <source>
        <strain evidence="9 10">DSM 44908</strain>
    </source>
</reference>
<evidence type="ECO:0000256" key="7">
    <source>
        <dbReference type="ARBA" id="ARBA00023211"/>
    </source>
</evidence>
<dbReference type="AlphaFoldDB" id="A0A1I0SWV8"/>
<evidence type="ECO:0000256" key="2">
    <source>
        <dbReference type="ARBA" id="ARBA00001946"/>
    </source>
</evidence>